<dbReference type="InterPro" id="IPR012349">
    <property type="entry name" value="Split_barrel_FMN-bd"/>
</dbReference>
<keyword evidence="4" id="KW-1185">Reference proteome</keyword>
<dbReference type="HOGENOM" id="CLU_056802_3_1_1"/>
<dbReference type="STRING" id="599839.J4HW16"/>
<evidence type="ECO:0000313" key="4">
    <source>
        <dbReference type="Proteomes" id="UP000006352"/>
    </source>
</evidence>
<dbReference type="SUPFAM" id="SSF50475">
    <property type="entry name" value="FMN-binding split barrel"/>
    <property type="match status" value="1"/>
</dbReference>
<gene>
    <name evidence="3" type="ORF">FIBRA_03531</name>
</gene>
<dbReference type="RefSeq" id="XP_012180760.1">
    <property type="nucleotide sequence ID" value="XM_012325370.1"/>
</dbReference>
<evidence type="ECO:0000256" key="1">
    <source>
        <dbReference type="SAM" id="MobiDB-lite"/>
    </source>
</evidence>
<dbReference type="Proteomes" id="UP000006352">
    <property type="component" value="Unassembled WGS sequence"/>
</dbReference>
<reference evidence="3 4" key="1">
    <citation type="journal article" date="2012" name="Appl. Environ. Microbiol.">
        <title>Short-read sequencing for genomic analysis of the brown rot fungus Fibroporia radiculosa.</title>
        <authorList>
            <person name="Tang J.D."/>
            <person name="Perkins A.D."/>
            <person name="Sonstegard T.S."/>
            <person name="Schroeder S.G."/>
            <person name="Burgess S.C."/>
            <person name="Diehl S.V."/>
        </authorList>
    </citation>
    <scope>NUCLEOTIDE SEQUENCE [LARGE SCALE GENOMIC DNA]</scope>
    <source>
        <strain evidence="3 4">TFFH 294</strain>
    </source>
</reference>
<dbReference type="Pfam" id="PF13883">
    <property type="entry name" value="CREG_beta-barrel"/>
    <property type="match status" value="1"/>
</dbReference>
<evidence type="ECO:0000259" key="2">
    <source>
        <dbReference type="Pfam" id="PF13883"/>
    </source>
</evidence>
<dbReference type="OrthoDB" id="2138282at2759"/>
<dbReference type="PANTHER" id="PTHR37273">
    <property type="entry name" value="CHROMOSOME 8, WHOLE GENOME SHOTGUN SEQUENCE"/>
    <property type="match status" value="1"/>
</dbReference>
<dbReference type="AlphaFoldDB" id="J4HW16"/>
<organism evidence="3 4">
    <name type="scientific">Fibroporia radiculosa</name>
    <dbReference type="NCBI Taxonomy" id="599839"/>
    <lineage>
        <taxon>Eukaryota</taxon>
        <taxon>Fungi</taxon>
        <taxon>Dikarya</taxon>
        <taxon>Basidiomycota</taxon>
        <taxon>Agaricomycotina</taxon>
        <taxon>Agaricomycetes</taxon>
        <taxon>Polyporales</taxon>
        <taxon>Fibroporiaceae</taxon>
        <taxon>Fibroporia</taxon>
    </lineage>
</organism>
<dbReference type="EMBL" id="HE797034">
    <property type="protein sequence ID" value="CCM01477.1"/>
    <property type="molecule type" value="Genomic_DNA"/>
</dbReference>
<accession>J4HW16</accession>
<protein>
    <recommendedName>
        <fullName evidence="2">CREG-like beta-barrel domain-containing protein</fullName>
    </recommendedName>
</protein>
<sequence length="128" mass="14107">MPISRHNQNILASPGHSASISVTSEHPDASRARVALLGNVTIFENLETVPDVDVMRSCYVAKHPDARRWVPGPREPHVAYWARFDPHTVYYVGGFGSEHFIGYIPLNIYQKSGFSDAASAGTKQILMG</sequence>
<proteinExistence type="predicted"/>
<feature type="domain" description="CREG-like beta-barrel" evidence="2">
    <location>
        <begin position="2"/>
        <end position="109"/>
    </location>
</feature>
<dbReference type="InParanoid" id="J4HW16"/>
<dbReference type="PANTHER" id="PTHR37273:SF1">
    <property type="entry name" value="ADL397C-AP"/>
    <property type="match status" value="1"/>
</dbReference>
<dbReference type="Gene3D" id="2.30.110.10">
    <property type="entry name" value="Electron Transport, Fmn-binding Protein, Chain A"/>
    <property type="match status" value="1"/>
</dbReference>
<name>J4HW16_9APHY</name>
<dbReference type="InterPro" id="IPR055343">
    <property type="entry name" value="CREG_beta-barrel"/>
</dbReference>
<dbReference type="GeneID" id="24096388"/>
<feature type="region of interest" description="Disordered" evidence="1">
    <location>
        <begin position="1"/>
        <end position="22"/>
    </location>
</feature>
<evidence type="ECO:0000313" key="3">
    <source>
        <dbReference type="EMBL" id="CCM01477.1"/>
    </source>
</evidence>